<reference evidence="2" key="1">
    <citation type="journal article" date="2020" name="J Insects Food Feed">
        <title>The yellow mealworm (Tenebrio molitor) genome: a resource for the emerging insects as food and feed industry.</title>
        <authorList>
            <person name="Eriksson T."/>
            <person name="Andere A."/>
            <person name="Kelstrup H."/>
            <person name="Emery V."/>
            <person name="Picard C."/>
        </authorList>
    </citation>
    <scope>NUCLEOTIDE SEQUENCE</scope>
    <source>
        <strain evidence="2">Stoneville</strain>
        <tissue evidence="2">Whole head</tissue>
    </source>
</reference>
<feature type="region of interest" description="Disordered" evidence="1">
    <location>
        <begin position="1"/>
        <end position="23"/>
    </location>
</feature>
<evidence type="ECO:0008006" key="4">
    <source>
        <dbReference type="Google" id="ProtNLM"/>
    </source>
</evidence>
<feature type="compositionally biased region" description="Acidic residues" evidence="1">
    <location>
        <begin position="10"/>
        <end position="19"/>
    </location>
</feature>
<sequence>MALVAYDYDSGSENEEDEVSTSAAVIINTEDASKDKKKVEETITVNQSSEEVTNGNDVPQILSQLPESKSSTANIAEEKIEDFIPKYRPAAETKEKKPQKTKILIPSLSEFEDEEDEPEQKKRKTSIKSSGLLSILPPVKGSPLSTKSFIPHVLKNKPQISEKSKKLLPNAVRQKAEQAKTAAIKKIIRTTEHGSDAESDDDIEVPETFDDEMWQKVCGRRTKPKPQVIQAVEEVAREPMVNIAPEPVKPYDGLDNAAFKELVGKSKRPVNIKLIDINEEEIIPDKDVWLTKSLTDPDTAPKAAVENPVDPTRKKKHHITYLAEQAKANEQELQSQWSASKHTRNQTRAKYGF</sequence>
<protein>
    <recommendedName>
        <fullName evidence="4">Proline-rich protein PRCC</fullName>
    </recommendedName>
</protein>
<comment type="caution">
    <text evidence="2">The sequence shown here is derived from an EMBL/GenBank/DDBJ whole genome shotgun (WGS) entry which is preliminary data.</text>
</comment>
<dbReference type="Pfam" id="PF10253">
    <property type="entry name" value="PRCC"/>
    <property type="match status" value="1"/>
</dbReference>
<keyword evidence="3" id="KW-1185">Reference proteome</keyword>
<organism evidence="2 3">
    <name type="scientific">Tenebrio molitor</name>
    <name type="common">Yellow mealworm beetle</name>
    <dbReference type="NCBI Taxonomy" id="7067"/>
    <lineage>
        <taxon>Eukaryota</taxon>
        <taxon>Metazoa</taxon>
        <taxon>Ecdysozoa</taxon>
        <taxon>Arthropoda</taxon>
        <taxon>Hexapoda</taxon>
        <taxon>Insecta</taxon>
        <taxon>Pterygota</taxon>
        <taxon>Neoptera</taxon>
        <taxon>Endopterygota</taxon>
        <taxon>Coleoptera</taxon>
        <taxon>Polyphaga</taxon>
        <taxon>Cucujiformia</taxon>
        <taxon>Tenebrionidae</taxon>
        <taxon>Tenebrio</taxon>
    </lineage>
</organism>
<dbReference type="AlphaFoldDB" id="A0A8J6LIZ6"/>
<evidence type="ECO:0000313" key="2">
    <source>
        <dbReference type="EMBL" id="KAH0815526.1"/>
    </source>
</evidence>
<accession>A0A8J6LIZ6</accession>
<evidence type="ECO:0000313" key="3">
    <source>
        <dbReference type="Proteomes" id="UP000719412"/>
    </source>
</evidence>
<feature type="region of interest" description="Disordered" evidence="1">
    <location>
        <begin position="296"/>
        <end position="315"/>
    </location>
</feature>
<feature type="compositionally biased region" description="Basic and acidic residues" evidence="1">
    <location>
        <begin position="88"/>
        <end position="98"/>
    </location>
</feature>
<dbReference type="Proteomes" id="UP000719412">
    <property type="component" value="Unassembled WGS sequence"/>
</dbReference>
<name>A0A8J6LIZ6_TENMO</name>
<dbReference type="InterPro" id="IPR018800">
    <property type="entry name" value="PRCC"/>
</dbReference>
<reference evidence="2" key="2">
    <citation type="submission" date="2021-08" db="EMBL/GenBank/DDBJ databases">
        <authorList>
            <person name="Eriksson T."/>
        </authorList>
    </citation>
    <scope>NUCLEOTIDE SEQUENCE</scope>
    <source>
        <strain evidence="2">Stoneville</strain>
        <tissue evidence="2">Whole head</tissue>
    </source>
</reference>
<proteinExistence type="predicted"/>
<dbReference type="PANTHER" id="PTHR13621:SF2">
    <property type="entry name" value="PROLINE-RICH PROTEIN PRCC"/>
    <property type="match status" value="1"/>
</dbReference>
<dbReference type="EMBL" id="JABDTM020022988">
    <property type="protein sequence ID" value="KAH0815526.1"/>
    <property type="molecule type" value="Genomic_DNA"/>
</dbReference>
<feature type="compositionally biased region" description="Polar residues" evidence="1">
    <location>
        <begin position="331"/>
        <end position="340"/>
    </location>
</feature>
<evidence type="ECO:0000256" key="1">
    <source>
        <dbReference type="SAM" id="MobiDB-lite"/>
    </source>
</evidence>
<dbReference type="GO" id="GO:0005634">
    <property type="term" value="C:nucleus"/>
    <property type="evidence" value="ECO:0007669"/>
    <property type="project" value="TreeGrafter"/>
</dbReference>
<feature type="region of interest" description="Disordered" evidence="1">
    <location>
        <begin position="88"/>
        <end position="139"/>
    </location>
</feature>
<gene>
    <name evidence="2" type="ORF">GEV33_007266</name>
</gene>
<feature type="region of interest" description="Disordered" evidence="1">
    <location>
        <begin position="328"/>
        <end position="353"/>
    </location>
</feature>
<dbReference type="PANTHER" id="PTHR13621">
    <property type="entry name" value="PROLINE-RICH PROTEIN PRCC"/>
    <property type="match status" value="1"/>
</dbReference>